<dbReference type="Proteomes" id="UP000886355">
    <property type="component" value="Unassembled WGS sequence"/>
</dbReference>
<keyword evidence="1" id="KW-0813">Transport</keyword>
<feature type="domain" description="Class III cytochrome C" evidence="7">
    <location>
        <begin position="40"/>
        <end position="125"/>
    </location>
</feature>
<proteinExistence type="predicted"/>
<name>A0A7C0WSW6_9BACT</name>
<keyword evidence="4" id="KW-0249">Electron transport</keyword>
<dbReference type="InterPro" id="IPR036280">
    <property type="entry name" value="Multihaem_cyt_sf"/>
</dbReference>
<feature type="binding site" description="covalent" evidence="6">
    <location>
        <position position="64"/>
    </location>
    <ligand>
        <name>heme c</name>
        <dbReference type="ChEBI" id="CHEBI:61717"/>
        <label>1</label>
    </ligand>
</feature>
<feature type="binding site" description="axial binding residue" evidence="6">
    <location>
        <position position="60"/>
    </location>
    <ligand>
        <name>heme c</name>
        <dbReference type="ChEBI" id="CHEBI:61717"/>
        <label>1</label>
    </ligand>
    <ligandPart>
        <name>Fe</name>
        <dbReference type="ChEBI" id="CHEBI:18248"/>
    </ligandPart>
</feature>
<dbReference type="AlphaFoldDB" id="A0A7C0WSW6"/>
<feature type="binding site" description="axial binding residue" evidence="6">
    <location>
        <position position="125"/>
    </location>
    <ligand>
        <name>heme c</name>
        <dbReference type="ChEBI" id="CHEBI:61717"/>
        <label>1</label>
    </ligand>
    <ligandPart>
        <name>Fe</name>
        <dbReference type="ChEBI" id="CHEBI:18248"/>
    </ligandPart>
</feature>
<sequence length="134" mass="15305">MRMNNKFLLIAAFIVFLCSVVDFVVLAQDEIIELNHRELEPHQRPVVKFPHALHENKIDCIRCHHDFDKYGVNNGSEGESCTSCHNGKKGLVSIEEAYHIQCIGCHRILLRKGLKTGPVQCGDCHKKIRKSEKQ</sequence>
<dbReference type="InterPro" id="IPR002322">
    <property type="entry name" value="Cyt_c_III"/>
</dbReference>
<gene>
    <name evidence="8" type="ORF">ENG14_06545</name>
</gene>
<dbReference type="Gene3D" id="3.90.10.10">
    <property type="entry name" value="Cytochrome C3"/>
    <property type="match status" value="1"/>
</dbReference>
<feature type="binding site" description="axial binding residue" evidence="6">
    <location>
        <position position="124"/>
    </location>
    <ligand>
        <name>heme c</name>
        <dbReference type="ChEBI" id="CHEBI:61717"/>
        <label>1</label>
    </ligand>
    <ligandPart>
        <name>Fe</name>
        <dbReference type="ChEBI" id="CHEBI:18248"/>
    </ligandPart>
</feature>
<keyword evidence="2 6" id="KW-0349">Heme</keyword>
<feature type="binding site" description="axial binding residue" evidence="6">
    <location>
        <position position="121"/>
    </location>
    <ligand>
        <name>heme c</name>
        <dbReference type="ChEBI" id="CHEBI:61717"/>
        <label>1</label>
    </ligand>
    <ligandPart>
        <name>Fe</name>
        <dbReference type="ChEBI" id="CHEBI:18248"/>
    </ligandPart>
</feature>
<dbReference type="InterPro" id="IPR020942">
    <property type="entry name" value="Cyt_c_III_dom"/>
</dbReference>
<feature type="binding site" description="axial binding residue" evidence="6">
    <location>
        <position position="65"/>
    </location>
    <ligand>
        <name>heme c</name>
        <dbReference type="ChEBI" id="CHEBI:61717"/>
        <label>1</label>
    </ligand>
    <ligandPart>
        <name>Fe</name>
        <dbReference type="ChEBI" id="CHEBI:18248"/>
    </ligandPart>
</feature>
<dbReference type="GO" id="GO:0046872">
    <property type="term" value="F:metal ion binding"/>
    <property type="evidence" value="ECO:0007669"/>
    <property type="project" value="UniProtKB-KW"/>
</dbReference>
<evidence type="ECO:0000313" key="8">
    <source>
        <dbReference type="EMBL" id="HDL90544.1"/>
    </source>
</evidence>
<dbReference type="CDD" id="cd08168">
    <property type="entry name" value="Cytochrom_C3"/>
    <property type="match status" value="1"/>
</dbReference>
<dbReference type="GO" id="GO:0020037">
    <property type="term" value="F:heme binding"/>
    <property type="evidence" value="ECO:0007669"/>
    <property type="project" value="InterPro"/>
</dbReference>
<feature type="binding site" description="axial binding residue" evidence="6">
    <location>
        <position position="51"/>
    </location>
    <ligand>
        <name>heme c</name>
        <dbReference type="ChEBI" id="CHEBI:61717"/>
        <label>1</label>
    </ligand>
    <ligandPart>
        <name>Fe</name>
        <dbReference type="ChEBI" id="CHEBI:18248"/>
    </ligandPart>
</feature>
<protein>
    <recommendedName>
        <fullName evidence="7">Class III cytochrome C domain-containing protein</fullName>
    </recommendedName>
</protein>
<keyword evidence="3 6" id="KW-0479">Metal-binding</keyword>
<keyword evidence="5 6" id="KW-0408">Iron</keyword>
<feature type="binding site" description="axial binding residue" evidence="6">
    <location>
        <position position="105"/>
    </location>
    <ligand>
        <name>heme c</name>
        <dbReference type="ChEBI" id="CHEBI:61717"/>
        <label>1</label>
    </ligand>
    <ligandPart>
        <name>Fe</name>
        <dbReference type="ChEBI" id="CHEBI:18248"/>
    </ligandPart>
</feature>
<comment type="cofactor">
    <cofactor evidence="6">
        <name>heme c</name>
        <dbReference type="ChEBI" id="CHEBI:61717"/>
    </cofactor>
    <text evidence="6">Binds 4 heme c groups covalently per monomer.</text>
</comment>
<reference evidence="8" key="1">
    <citation type="journal article" date="2020" name="mSystems">
        <title>Genome- and Community-Level Interaction Insights into Carbon Utilization and Element Cycling Functions of Hydrothermarchaeota in Hydrothermal Sediment.</title>
        <authorList>
            <person name="Zhou Z."/>
            <person name="Liu Y."/>
            <person name="Xu W."/>
            <person name="Pan J."/>
            <person name="Luo Z.H."/>
            <person name="Li M."/>
        </authorList>
    </citation>
    <scope>NUCLEOTIDE SEQUENCE [LARGE SCALE GENOMIC DNA]</scope>
    <source>
        <strain evidence="8">HyVt-19</strain>
    </source>
</reference>
<dbReference type="SUPFAM" id="SSF48695">
    <property type="entry name" value="Multiheme cytochromes"/>
    <property type="match status" value="1"/>
</dbReference>
<dbReference type="Pfam" id="PF02085">
    <property type="entry name" value="Cytochrom_CIII"/>
    <property type="match status" value="1"/>
</dbReference>
<organism evidence="8">
    <name type="scientific">Thermodesulforhabdus norvegica</name>
    <dbReference type="NCBI Taxonomy" id="39841"/>
    <lineage>
        <taxon>Bacteria</taxon>
        <taxon>Pseudomonadati</taxon>
        <taxon>Thermodesulfobacteriota</taxon>
        <taxon>Syntrophobacteria</taxon>
        <taxon>Syntrophobacterales</taxon>
        <taxon>Thermodesulforhabdaceae</taxon>
        <taxon>Thermodesulforhabdus</taxon>
    </lineage>
</organism>
<feature type="binding site" description="axial binding residue" evidence="6">
    <location>
        <position position="81"/>
    </location>
    <ligand>
        <name>heme c</name>
        <dbReference type="ChEBI" id="CHEBI:61717"/>
        <label>1</label>
    </ligand>
    <ligandPart>
        <name>Fe</name>
        <dbReference type="ChEBI" id="CHEBI:18248"/>
    </ligandPart>
</feature>
<evidence type="ECO:0000256" key="4">
    <source>
        <dbReference type="ARBA" id="ARBA00022982"/>
    </source>
</evidence>
<feature type="binding site" description="axial binding residue" evidence="6">
    <location>
        <position position="106"/>
    </location>
    <ligand>
        <name>heme c</name>
        <dbReference type="ChEBI" id="CHEBI:61717"/>
        <label>1</label>
    </ligand>
    <ligandPart>
        <name>Fe</name>
        <dbReference type="ChEBI" id="CHEBI:18248"/>
    </ligandPart>
</feature>
<accession>A0A7C0WSW6</accession>
<dbReference type="EMBL" id="DQZW01000307">
    <property type="protein sequence ID" value="HDL90544.1"/>
    <property type="molecule type" value="Genomic_DNA"/>
</dbReference>
<dbReference type="PRINTS" id="PR00609">
    <property type="entry name" value="CYTOCHROMEC3"/>
</dbReference>
<comment type="caution">
    <text evidence="8">The sequence shown here is derived from an EMBL/GenBank/DDBJ whole genome shotgun (WGS) entry which is preliminary data.</text>
</comment>
<evidence type="ECO:0000259" key="7">
    <source>
        <dbReference type="Pfam" id="PF02085"/>
    </source>
</evidence>
<evidence type="ECO:0000256" key="2">
    <source>
        <dbReference type="ARBA" id="ARBA00022617"/>
    </source>
</evidence>
<evidence type="ECO:0000256" key="5">
    <source>
        <dbReference type="ARBA" id="ARBA00023004"/>
    </source>
</evidence>
<feature type="binding site" description="axial binding residue" evidence="6">
    <location>
        <position position="54"/>
    </location>
    <ligand>
        <name>heme c</name>
        <dbReference type="ChEBI" id="CHEBI:61717"/>
        <label>3</label>
    </ligand>
    <ligandPart>
        <name>Fe</name>
        <dbReference type="ChEBI" id="CHEBI:18248"/>
    </ligandPart>
</feature>
<evidence type="ECO:0000256" key="1">
    <source>
        <dbReference type="ARBA" id="ARBA00022448"/>
    </source>
</evidence>
<feature type="binding site" description="axial binding residue" evidence="6">
    <location>
        <position position="102"/>
    </location>
    <ligand>
        <name>heme c</name>
        <dbReference type="ChEBI" id="CHEBI:61717"/>
        <label>1</label>
    </ligand>
    <ligandPart>
        <name>Fe</name>
        <dbReference type="ChEBI" id="CHEBI:18248"/>
    </ligandPart>
</feature>
<evidence type="ECO:0000256" key="3">
    <source>
        <dbReference type="ARBA" id="ARBA00022723"/>
    </source>
</evidence>
<evidence type="ECO:0000256" key="6">
    <source>
        <dbReference type="PIRSR" id="PIRSR602322-1"/>
    </source>
</evidence>
<feature type="binding site" description="axial binding residue" evidence="6">
    <location>
        <position position="63"/>
    </location>
    <ligand>
        <name>heme c</name>
        <dbReference type="ChEBI" id="CHEBI:61717"/>
        <label>1</label>
    </ligand>
    <ligandPart>
        <name>Fe</name>
        <dbReference type="ChEBI" id="CHEBI:18248"/>
    </ligandPart>
</feature>
<dbReference type="GO" id="GO:0009055">
    <property type="term" value="F:electron transfer activity"/>
    <property type="evidence" value="ECO:0007669"/>
    <property type="project" value="InterPro"/>
</dbReference>